<reference evidence="1 2" key="1">
    <citation type="journal article" date="2014" name="Nature">
        <title>An environmental bacterial taxon with a large and distinct metabolic repertoire.</title>
        <authorList>
            <person name="Wilson M.C."/>
            <person name="Mori T."/>
            <person name="Ruckert C."/>
            <person name="Uria A.R."/>
            <person name="Helf M.J."/>
            <person name="Takada K."/>
            <person name="Gernert C."/>
            <person name="Steffens U.A."/>
            <person name="Heycke N."/>
            <person name="Schmitt S."/>
            <person name="Rinke C."/>
            <person name="Helfrich E.J."/>
            <person name="Brachmann A.O."/>
            <person name="Gurgui C."/>
            <person name="Wakimoto T."/>
            <person name="Kracht M."/>
            <person name="Crusemann M."/>
            <person name="Hentschel U."/>
            <person name="Abe I."/>
            <person name="Matsunaga S."/>
            <person name="Kalinowski J."/>
            <person name="Takeyama H."/>
            <person name="Piel J."/>
        </authorList>
    </citation>
    <scope>NUCLEOTIDE SEQUENCE [LARGE SCALE GENOMIC DNA]</scope>
    <source>
        <strain evidence="2">TSY2</strain>
    </source>
</reference>
<dbReference type="AlphaFoldDB" id="W4MDH0"/>
<evidence type="ECO:0000313" key="1">
    <source>
        <dbReference type="EMBL" id="ETX08235.1"/>
    </source>
</evidence>
<protein>
    <submittedName>
        <fullName evidence="1">Uncharacterized protein</fullName>
    </submittedName>
</protein>
<organism evidence="1 2">
    <name type="scientific">Candidatus Entotheonella gemina</name>
    <dbReference type="NCBI Taxonomy" id="1429439"/>
    <lineage>
        <taxon>Bacteria</taxon>
        <taxon>Pseudomonadati</taxon>
        <taxon>Nitrospinota/Tectimicrobiota group</taxon>
        <taxon>Candidatus Tectimicrobiota</taxon>
        <taxon>Candidatus Entotheonellia</taxon>
        <taxon>Candidatus Entotheonellales</taxon>
        <taxon>Candidatus Entotheonellaceae</taxon>
        <taxon>Candidatus Entotheonella</taxon>
    </lineage>
</organism>
<evidence type="ECO:0000313" key="2">
    <source>
        <dbReference type="Proteomes" id="UP000019140"/>
    </source>
</evidence>
<dbReference type="HOGENOM" id="CLU_3355189_0_0_7"/>
<sequence>MTTAETYAAMGEVFQACAEDSGITNARFVRDGWFAA</sequence>
<gene>
    <name evidence="1" type="ORF">ETSY2_06535</name>
</gene>
<comment type="caution">
    <text evidence="1">The sequence shown here is derived from an EMBL/GenBank/DDBJ whole genome shotgun (WGS) entry which is preliminary data.</text>
</comment>
<proteinExistence type="predicted"/>
<dbReference type="Proteomes" id="UP000019140">
    <property type="component" value="Unassembled WGS sequence"/>
</dbReference>
<dbReference type="EMBL" id="AZHX01000266">
    <property type="protein sequence ID" value="ETX08235.1"/>
    <property type="molecule type" value="Genomic_DNA"/>
</dbReference>
<keyword evidence="2" id="KW-1185">Reference proteome</keyword>
<accession>W4MDH0</accession>
<name>W4MDH0_9BACT</name>